<proteinExistence type="predicted"/>
<dbReference type="AlphaFoldDB" id="A0A392MM35"/>
<feature type="non-terminal residue" evidence="2">
    <location>
        <position position="106"/>
    </location>
</feature>
<evidence type="ECO:0000313" key="3">
    <source>
        <dbReference type="Proteomes" id="UP000265520"/>
    </source>
</evidence>
<dbReference type="Proteomes" id="UP000265520">
    <property type="component" value="Unassembled WGS sequence"/>
</dbReference>
<keyword evidence="1" id="KW-0732">Signal</keyword>
<gene>
    <name evidence="2" type="ORF">A2U01_0008222</name>
</gene>
<sequence length="106" mass="11859">MAMEKRIMIILAIVMLLACMSIDETVAGDKPHRTCCGDCYSVCSQPLIEAKYLDAWCWLGLVWVVIFRSLVMGFSESSDGCLILVVAMVLRTLFESLKVFKSVEIC</sequence>
<protein>
    <submittedName>
        <fullName evidence="2">Uncharacterized protein</fullName>
    </submittedName>
</protein>
<evidence type="ECO:0000313" key="2">
    <source>
        <dbReference type="EMBL" id="MCH87354.1"/>
    </source>
</evidence>
<evidence type="ECO:0000256" key="1">
    <source>
        <dbReference type="SAM" id="SignalP"/>
    </source>
</evidence>
<comment type="caution">
    <text evidence="2">The sequence shown here is derived from an EMBL/GenBank/DDBJ whole genome shotgun (WGS) entry which is preliminary data.</text>
</comment>
<reference evidence="2 3" key="1">
    <citation type="journal article" date="2018" name="Front. Plant Sci.">
        <title>Red Clover (Trifolium pratense) and Zigzag Clover (T. medium) - A Picture of Genomic Similarities and Differences.</title>
        <authorList>
            <person name="Dluhosova J."/>
            <person name="Istvanek J."/>
            <person name="Nedelnik J."/>
            <person name="Repkova J."/>
        </authorList>
    </citation>
    <scope>NUCLEOTIDE SEQUENCE [LARGE SCALE GENOMIC DNA]</scope>
    <source>
        <strain evidence="3">cv. 10/8</strain>
        <tissue evidence="2">Leaf</tissue>
    </source>
</reference>
<feature type="signal peptide" evidence="1">
    <location>
        <begin position="1"/>
        <end position="27"/>
    </location>
</feature>
<name>A0A392MM35_9FABA</name>
<organism evidence="2 3">
    <name type="scientific">Trifolium medium</name>
    <dbReference type="NCBI Taxonomy" id="97028"/>
    <lineage>
        <taxon>Eukaryota</taxon>
        <taxon>Viridiplantae</taxon>
        <taxon>Streptophyta</taxon>
        <taxon>Embryophyta</taxon>
        <taxon>Tracheophyta</taxon>
        <taxon>Spermatophyta</taxon>
        <taxon>Magnoliopsida</taxon>
        <taxon>eudicotyledons</taxon>
        <taxon>Gunneridae</taxon>
        <taxon>Pentapetalae</taxon>
        <taxon>rosids</taxon>
        <taxon>fabids</taxon>
        <taxon>Fabales</taxon>
        <taxon>Fabaceae</taxon>
        <taxon>Papilionoideae</taxon>
        <taxon>50 kb inversion clade</taxon>
        <taxon>NPAAA clade</taxon>
        <taxon>Hologalegina</taxon>
        <taxon>IRL clade</taxon>
        <taxon>Trifolieae</taxon>
        <taxon>Trifolium</taxon>
    </lineage>
</organism>
<feature type="chain" id="PRO_5017278323" evidence="1">
    <location>
        <begin position="28"/>
        <end position="106"/>
    </location>
</feature>
<dbReference type="PROSITE" id="PS51257">
    <property type="entry name" value="PROKAR_LIPOPROTEIN"/>
    <property type="match status" value="1"/>
</dbReference>
<accession>A0A392MM35</accession>
<dbReference type="EMBL" id="LXQA010012037">
    <property type="protein sequence ID" value="MCH87354.1"/>
    <property type="molecule type" value="Genomic_DNA"/>
</dbReference>
<keyword evidence="3" id="KW-1185">Reference proteome</keyword>